<dbReference type="InterPro" id="IPR044840">
    <property type="entry name" value="Nup188"/>
</dbReference>
<reference evidence="1 2" key="1">
    <citation type="journal article" date="2018" name="Sci. Rep.">
        <title>Genomic signatures of local adaptation to the degree of environmental predictability in rotifers.</title>
        <authorList>
            <person name="Franch-Gras L."/>
            <person name="Hahn C."/>
            <person name="Garcia-Roger E.M."/>
            <person name="Carmona M.J."/>
            <person name="Serra M."/>
            <person name="Gomez A."/>
        </authorList>
    </citation>
    <scope>NUCLEOTIDE SEQUENCE [LARGE SCALE GENOMIC DNA]</scope>
    <source>
        <strain evidence="1">HYR1</strain>
    </source>
</reference>
<comment type="caution">
    <text evidence="1">The sequence shown here is derived from an EMBL/GenBank/DDBJ whole genome shotgun (WGS) entry which is preliminary data.</text>
</comment>
<name>A0A3M7SRJ1_BRAPC</name>
<dbReference type="GO" id="GO:0017056">
    <property type="term" value="F:structural constituent of nuclear pore"/>
    <property type="evidence" value="ECO:0007669"/>
    <property type="project" value="InterPro"/>
</dbReference>
<dbReference type="OrthoDB" id="102511at2759"/>
<dbReference type="PANTHER" id="PTHR31431">
    <property type="entry name" value="NUCLEOPORIN NUP188 HOMOLOG"/>
    <property type="match status" value="1"/>
</dbReference>
<proteinExistence type="predicted"/>
<sequence length="468" mass="54186">MEQNESLLKKMVHSCCRIFSKTINNLEDSSYPKLTRDTNLTFVVNNNLLKFIVNNFSENYWQNELAESCFMQCLYVVLEKCVYDHKNYDVVYSIFDLFFTFSDKQAESLAKSDFNTRTCLLTSKIFEYSSLISHDESNKYSSNWKSILKLYISIQTVLLKKLKYKYLKDSILFFGSYFETIGEIISKLDHSLDTDLLDIIRAFSRYFSQISFYSKELILNIQNSTNCLQRMFTSIVQLCIMKLSHVRIVSMKHMHHHSTVGWHQNSLTKLNSDDLVNIQNMLFTIISLNLDGLFNFSPNFADQNYSLKLDEYKILLTSQISPPSAFDAHTPLSFGSILWLVDYLLKLLHKHDILSNTSVLNTTNLKNTSILSSNLTPNKRLQDLINSGTPSVNTSPKKSISIFGEEASIETKLPNKSLIVCVLEKSLNFLLSQIYLCERQGTILPRDRKMLKRELNSEIVSYFIFLNF</sequence>
<organism evidence="1 2">
    <name type="scientific">Brachionus plicatilis</name>
    <name type="common">Marine rotifer</name>
    <name type="synonym">Brachionus muelleri</name>
    <dbReference type="NCBI Taxonomy" id="10195"/>
    <lineage>
        <taxon>Eukaryota</taxon>
        <taxon>Metazoa</taxon>
        <taxon>Spiralia</taxon>
        <taxon>Gnathifera</taxon>
        <taxon>Rotifera</taxon>
        <taxon>Eurotatoria</taxon>
        <taxon>Monogononta</taxon>
        <taxon>Pseudotrocha</taxon>
        <taxon>Ploima</taxon>
        <taxon>Brachionidae</taxon>
        <taxon>Brachionus</taxon>
    </lineage>
</organism>
<gene>
    <name evidence="1" type="ORF">BpHYR1_041557</name>
</gene>
<dbReference type="EMBL" id="REGN01000891">
    <property type="protein sequence ID" value="RNA38292.1"/>
    <property type="molecule type" value="Genomic_DNA"/>
</dbReference>
<keyword evidence="2" id="KW-1185">Reference proteome</keyword>
<dbReference type="PANTHER" id="PTHR31431:SF1">
    <property type="entry name" value="NUCLEOPORIN NUP188"/>
    <property type="match status" value="1"/>
</dbReference>
<protein>
    <submittedName>
        <fullName evidence="1">Nucleoporin NUP188-like protein</fullName>
    </submittedName>
</protein>
<dbReference type="GO" id="GO:0044611">
    <property type="term" value="C:nuclear pore inner ring"/>
    <property type="evidence" value="ECO:0007669"/>
    <property type="project" value="TreeGrafter"/>
</dbReference>
<dbReference type="STRING" id="10195.A0A3M7SRJ1"/>
<dbReference type="Proteomes" id="UP000276133">
    <property type="component" value="Unassembled WGS sequence"/>
</dbReference>
<dbReference type="AlphaFoldDB" id="A0A3M7SRJ1"/>
<evidence type="ECO:0000313" key="2">
    <source>
        <dbReference type="Proteomes" id="UP000276133"/>
    </source>
</evidence>
<dbReference type="GO" id="GO:0006405">
    <property type="term" value="P:RNA export from nucleus"/>
    <property type="evidence" value="ECO:0007669"/>
    <property type="project" value="TreeGrafter"/>
</dbReference>
<evidence type="ECO:0000313" key="1">
    <source>
        <dbReference type="EMBL" id="RNA38292.1"/>
    </source>
</evidence>
<accession>A0A3M7SRJ1</accession>
<dbReference type="GO" id="GO:0006606">
    <property type="term" value="P:protein import into nucleus"/>
    <property type="evidence" value="ECO:0007669"/>
    <property type="project" value="TreeGrafter"/>
</dbReference>